<dbReference type="GO" id="GO:0006260">
    <property type="term" value="P:DNA replication"/>
    <property type="evidence" value="ECO:0007669"/>
    <property type="project" value="TreeGrafter"/>
</dbReference>
<dbReference type="EMBL" id="CP002548">
    <property type="protein sequence ID" value="AGL90972.1"/>
    <property type="molecule type" value="Genomic_DNA"/>
</dbReference>
<dbReference type="PATRIC" id="fig|980422.3.peg.975"/>
<dbReference type="GO" id="GO:0005524">
    <property type="term" value="F:ATP binding"/>
    <property type="evidence" value="ECO:0007669"/>
    <property type="project" value="InterPro"/>
</dbReference>
<sequence length="274" mass="32570">MSLSDIKKEIRKKLAQNPETKDLKIDDDDLLTYYNYYKNKTKEHQNETFFRPELKKKPFPRVVLVPTVQSNKMQFQENCKKINALFDSELELEQYSLSKLIVDSEIKKQVYKEMQKVIKNFNKVNKGFYLCGSFKTGKTFFLKALAKQLLQKEISVLFLFMPNLTRKFKALVYSNLLETRFYQLKTTDCLFLDDLGAENINPWFRDEILLPLLYYRAERKLPVFISSNYNFSQLDKHLIGNVAYNDNSYVKIHKIIDKINELTKFYDFSKKETS</sequence>
<accession>R4RYL2</accession>
<organism evidence="2 3">
    <name type="scientific">Strawberry lethal yellows phytoplasma (CPA) str. NZSb11</name>
    <dbReference type="NCBI Taxonomy" id="980422"/>
    <lineage>
        <taxon>Bacteria</taxon>
        <taxon>Bacillati</taxon>
        <taxon>Mycoplasmatota</taxon>
        <taxon>Mollicutes</taxon>
        <taxon>Acholeplasmatales</taxon>
        <taxon>Acholeplasmataceae</taxon>
        <taxon>Candidatus Phytoplasma</taxon>
        <taxon>16SrXII (Stolbur group)</taxon>
    </lineage>
</organism>
<dbReference type="RefSeq" id="WP_015638353.1">
    <property type="nucleotide sequence ID" value="NC_021236.1"/>
</dbReference>
<reference evidence="2 3" key="1">
    <citation type="journal article" date="2013" name="BMC Genomics">
        <title>Comparison of the complete genome sequence of two closely related isolates of 'Candidatus Phytoplasma australiense' reveals genome plasticity.</title>
        <authorList>
            <person name="Andersen M.T."/>
            <person name="Liefting L.W."/>
            <person name="Havukkala I."/>
            <person name="Beever R.E."/>
        </authorList>
    </citation>
    <scope>NUCLEOTIDE SEQUENCE [LARGE SCALE GENOMIC DNA]</scope>
    <source>
        <strain evidence="2 3">NZSb11</strain>
    </source>
</reference>
<dbReference type="Gene3D" id="3.40.50.300">
    <property type="entry name" value="P-loop containing nucleotide triphosphate hydrolases"/>
    <property type="match status" value="1"/>
</dbReference>
<dbReference type="AlphaFoldDB" id="R4RYL2"/>
<dbReference type="InterPro" id="IPR027417">
    <property type="entry name" value="P-loop_NTPase"/>
</dbReference>
<dbReference type="PANTHER" id="PTHR30050">
    <property type="entry name" value="CHROMOSOMAL REPLICATION INITIATOR PROTEIN DNAA"/>
    <property type="match status" value="1"/>
</dbReference>
<evidence type="ECO:0000313" key="3">
    <source>
        <dbReference type="Proteomes" id="UP000013941"/>
    </source>
</evidence>
<dbReference type="KEGG" id="nzs:SLY_1063"/>
<proteinExistence type="predicted"/>
<dbReference type="PANTHER" id="PTHR30050:SF8">
    <property type="entry name" value="PRIMOSOMAL PROTEIN DNAI"/>
    <property type="match status" value="1"/>
</dbReference>
<dbReference type="OrthoDB" id="61127at2"/>
<dbReference type="Proteomes" id="UP000013941">
    <property type="component" value="Chromosome"/>
</dbReference>
<dbReference type="SUPFAM" id="SSF52540">
    <property type="entry name" value="P-loop containing nucleoside triphosphate hydrolases"/>
    <property type="match status" value="1"/>
</dbReference>
<dbReference type="HOGENOM" id="CLU_077384_1_0_14"/>
<protein>
    <submittedName>
        <fullName evidence="2">Primosomal protein dnaI</fullName>
    </submittedName>
</protein>
<dbReference type="Pfam" id="PF01695">
    <property type="entry name" value="IstB_IS21"/>
    <property type="match status" value="1"/>
</dbReference>
<evidence type="ECO:0000259" key="1">
    <source>
        <dbReference type="Pfam" id="PF01695"/>
    </source>
</evidence>
<keyword evidence="3" id="KW-1185">Reference proteome</keyword>
<gene>
    <name evidence="2" type="primary">dnaI</name>
    <name evidence="2" type="ORF">SLY_1063</name>
</gene>
<evidence type="ECO:0000313" key="2">
    <source>
        <dbReference type="EMBL" id="AGL90972.1"/>
    </source>
</evidence>
<dbReference type="InterPro" id="IPR002611">
    <property type="entry name" value="IstB_ATP-bd"/>
</dbReference>
<feature type="domain" description="IstB-like ATP-binding" evidence="1">
    <location>
        <begin position="120"/>
        <end position="238"/>
    </location>
</feature>
<name>R4RYL2_PHYAS</name>